<accession>A0ABP6MVF6</accession>
<reference evidence="3" key="1">
    <citation type="journal article" date="2019" name="Int. J. Syst. Evol. Microbiol.">
        <title>The Global Catalogue of Microorganisms (GCM) 10K type strain sequencing project: providing services to taxonomists for standard genome sequencing and annotation.</title>
        <authorList>
            <consortium name="The Broad Institute Genomics Platform"/>
            <consortium name="The Broad Institute Genome Sequencing Center for Infectious Disease"/>
            <person name="Wu L."/>
            <person name="Ma J."/>
        </authorList>
    </citation>
    <scope>NUCLEOTIDE SEQUENCE [LARGE SCALE GENOMIC DNA]</scope>
    <source>
        <strain evidence="3">JCM 11574</strain>
    </source>
</reference>
<dbReference type="Proteomes" id="UP001500893">
    <property type="component" value="Unassembled WGS sequence"/>
</dbReference>
<sequence>MTQDSVSRVPPMTPMDRFSPGAGAVGVSATDFWSVSVIRRFRSTGATGGVGSAIASGGSSYVRLVRSRR</sequence>
<gene>
    <name evidence="2" type="ORF">GCM10010521_10860</name>
</gene>
<comment type="caution">
    <text evidence="2">The sequence shown here is derived from an EMBL/GenBank/DDBJ whole genome shotgun (WGS) entry which is preliminary data.</text>
</comment>
<name>A0ABP6MVF6_9ACTN</name>
<feature type="region of interest" description="Disordered" evidence="1">
    <location>
        <begin position="1"/>
        <end position="20"/>
    </location>
</feature>
<keyword evidence="3" id="KW-1185">Reference proteome</keyword>
<evidence type="ECO:0000313" key="2">
    <source>
        <dbReference type="EMBL" id="GAA3126061.1"/>
    </source>
</evidence>
<proteinExistence type="predicted"/>
<dbReference type="EMBL" id="BAAAVM010000011">
    <property type="protein sequence ID" value="GAA3126061.1"/>
    <property type="molecule type" value="Genomic_DNA"/>
</dbReference>
<protein>
    <submittedName>
        <fullName evidence="2">Uncharacterized protein</fullName>
    </submittedName>
</protein>
<evidence type="ECO:0000256" key="1">
    <source>
        <dbReference type="SAM" id="MobiDB-lite"/>
    </source>
</evidence>
<organism evidence="2 3">
    <name type="scientific">Streptomyces rameus</name>
    <dbReference type="NCBI Taxonomy" id="68261"/>
    <lineage>
        <taxon>Bacteria</taxon>
        <taxon>Bacillati</taxon>
        <taxon>Actinomycetota</taxon>
        <taxon>Actinomycetes</taxon>
        <taxon>Kitasatosporales</taxon>
        <taxon>Streptomycetaceae</taxon>
        <taxon>Streptomyces</taxon>
    </lineage>
</organism>
<evidence type="ECO:0000313" key="3">
    <source>
        <dbReference type="Proteomes" id="UP001500893"/>
    </source>
</evidence>